<evidence type="ECO:0000256" key="1">
    <source>
        <dbReference type="SAM" id="MobiDB-lite"/>
    </source>
</evidence>
<evidence type="ECO:0000313" key="3">
    <source>
        <dbReference type="EMBL" id="PAY23564.1"/>
    </source>
</evidence>
<dbReference type="InterPro" id="IPR025159">
    <property type="entry name" value="AbiEi_N"/>
</dbReference>
<dbReference type="OrthoDB" id="3356078at2"/>
<comment type="caution">
    <text evidence="3">The sequence shown here is derived from an EMBL/GenBank/DDBJ whole genome shotgun (WGS) entry which is preliminary data.</text>
</comment>
<protein>
    <recommendedName>
        <fullName evidence="2">AbiEi antitoxin N-terminal domain-containing protein</fullName>
    </recommendedName>
</protein>
<dbReference type="AlphaFoldDB" id="A0A2A2WRG2"/>
<organism evidence="3 4">
    <name type="scientific">Dietzia natronolimnaea</name>
    <dbReference type="NCBI Taxonomy" id="161920"/>
    <lineage>
        <taxon>Bacteria</taxon>
        <taxon>Bacillati</taxon>
        <taxon>Actinomycetota</taxon>
        <taxon>Actinomycetes</taxon>
        <taxon>Mycobacteriales</taxon>
        <taxon>Dietziaceae</taxon>
        <taxon>Dietzia</taxon>
    </lineage>
</organism>
<feature type="compositionally biased region" description="Basic and acidic residues" evidence="1">
    <location>
        <begin position="311"/>
        <end position="322"/>
    </location>
</feature>
<feature type="compositionally biased region" description="Acidic residues" evidence="1">
    <location>
        <begin position="323"/>
        <end position="333"/>
    </location>
</feature>
<sequence>MRLGEATEIVSDLAARQWGLLTAAQAREVGVSAVLLSRLVDRGVLLRVRHGVYASASTPVTAVLEVRAQWLALKPQALASDRGNSDDQDAVVSHETAAQLHGIGDVPSEAITFTTPDRRQTRQPGVQLITAALSPGEVIDMEGLPVTSVGRTVLDLARAGHEPGHLIDMLADALSQRLTTKDDLANPLAPVAEHFGTARNTAPAMRARLEELFPEHRVDDDHLARMMQQAIAPLQQQLLRMVAEALPQLQPPETTTRVQLPELPAINPDAAISPALREKLDAQAKRAAQAFSEAMPTSGTGGVNWPWTEQHTPRDTEDHRDDAEDDDRQGDDA</sequence>
<dbReference type="EMBL" id="NTGA01000014">
    <property type="protein sequence ID" value="PAY23564.1"/>
    <property type="molecule type" value="Genomic_DNA"/>
</dbReference>
<dbReference type="Pfam" id="PF13338">
    <property type="entry name" value="AbiEi_4"/>
    <property type="match status" value="1"/>
</dbReference>
<name>A0A2A2WRG2_9ACTN</name>
<proteinExistence type="predicted"/>
<feature type="domain" description="AbiEi antitoxin N-terminal" evidence="2">
    <location>
        <begin position="9"/>
        <end position="55"/>
    </location>
</feature>
<dbReference type="RefSeq" id="WP_095718023.1">
    <property type="nucleotide sequence ID" value="NZ_NTGA01000014.1"/>
</dbReference>
<accession>A0A2A2WRG2</accession>
<keyword evidence="4" id="KW-1185">Reference proteome</keyword>
<feature type="region of interest" description="Disordered" evidence="1">
    <location>
        <begin position="289"/>
        <end position="333"/>
    </location>
</feature>
<gene>
    <name evidence="3" type="ORF">CEY15_08285</name>
</gene>
<evidence type="ECO:0000259" key="2">
    <source>
        <dbReference type="Pfam" id="PF13338"/>
    </source>
</evidence>
<reference evidence="4" key="1">
    <citation type="submission" date="2017-09" db="EMBL/GenBank/DDBJ databases">
        <authorList>
            <person name="Zhang Y."/>
            <person name="Huang X."/>
            <person name="Liu J."/>
            <person name="Lu L."/>
            <person name="Peng K."/>
        </authorList>
    </citation>
    <scope>NUCLEOTIDE SEQUENCE [LARGE SCALE GENOMIC DNA]</scope>
    <source>
        <strain evidence="4">S-XJ-1</strain>
    </source>
</reference>
<evidence type="ECO:0000313" key="4">
    <source>
        <dbReference type="Proteomes" id="UP000218810"/>
    </source>
</evidence>
<dbReference type="Proteomes" id="UP000218810">
    <property type="component" value="Unassembled WGS sequence"/>
</dbReference>